<dbReference type="Gene3D" id="2.70.70.10">
    <property type="entry name" value="Glucose Permease (Domain IIA)"/>
    <property type="match status" value="1"/>
</dbReference>
<evidence type="ECO:0000259" key="1">
    <source>
        <dbReference type="PROSITE" id="PS51782"/>
    </source>
</evidence>
<dbReference type="InterPro" id="IPR018392">
    <property type="entry name" value="LysM"/>
</dbReference>
<dbReference type="InterPro" id="IPR011055">
    <property type="entry name" value="Dup_hybrid_motif"/>
</dbReference>
<dbReference type="EMBL" id="JAFBDZ010000001">
    <property type="protein sequence ID" value="MBM7584393.1"/>
    <property type="molecule type" value="Genomic_DNA"/>
</dbReference>
<dbReference type="PANTHER" id="PTHR21666">
    <property type="entry name" value="PEPTIDASE-RELATED"/>
    <property type="match status" value="1"/>
</dbReference>
<evidence type="ECO:0000313" key="3">
    <source>
        <dbReference type="Proteomes" id="UP001646157"/>
    </source>
</evidence>
<dbReference type="RefSeq" id="WP_205168555.1">
    <property type="nucleotide sequence ID" value="NZ_JAFBDZ010000001.1"/>
</dbReference>
<gene>
    <name evidence="2" type="ORF">JOC86_000930</name>
</gene>
<dbReference type="Gene3D" id="3.10.350.10">
    <property type="entry name" value="LysM domain"/>
    <property type="match status" value="1"/>
</dbReference>
<dbReference type="InterPro" id="IPR050570">
    <property type="entry name" value="Cell_wall_metabolism_enzyme"/>
</dbReference>
<dbReference type="CDD" id="cd00118">
    <property type="entry name" value="LysM"/>
    <property type="match status" value="1"/>
</dbReference>
<organism evidence="2 3">
    <name type="scientific">Rossellomorea pakistanensis</name>
    <dbReference type="NCBI Taxonomy" id="992288"/>
    <lineage>
        <taxon>Bacteria</taxon>
        <taxon>Bacillati</taxon>
        <taxon>Bacillota</taxon>
        <taxon>Bacilli</taxon>
        <taxon>Bacillales</taxon>
        <taxon>Bacillaceae</taxon>
        <taxon>Rossellomorea</taxon>
    </lineage>
</organism>
<keyword evidence="3" id="KW-1185">Reference proteome</keyword>
<feature type="domain" description="LysM" evidence="1">
    <location>
        <begin position="196"/>
        <end position="239"/>
    </location>
</feature>
<reference evidence="2 3" key="1">
    <citation type="submission" date="2021-01" db="EMBL/GenBank/DDBJ databases">
        <title>Genomic Encyclopedia of Type Strains, Phase IV (KMG-IV): sequencing the most valuable type-strain genomes for metagenomic binning, comparative biology and taxonomic classification.</title>
        <authorList>
            <person name="Goeker M."/>
        </authorList>
    </citation>
    <scope>NUCLEOTIDE SEQUENCE [LARGE SCALE GENOMIC DNA]</scope>
    <source>
        <strain evidence="2 3">DSM 24834</strain>
    </source>
</reference>
<dbReference type="PROSITE" id="PS51782">
    <property type="entry name" value="LYSM"/>
    <property type="match status" value="1"/>
</dbReference>
<sequence length="245" mass="26808">MTDFLKRILIAGALGFCISLIIFGGVARAEEPLQISDTLHWVFPAEGTITDSFGTRGGHHKGIDIAGEAGSPIFSVDNGTVSKSYYSSTYGHVVFVKHESGFETVYAHLDKRLVREGESVEKAQVVGEMGNTGRSTGTHLHFEIHQGKWNLKKELAIDPYIVFGNGEVGQSVFAKVHDPYQVVEVSKEMVGKRGFIQHAIKSGETLWSISHTYKVTVGEIKRLNGLHTTTIVTGDSLKIPTNESH</sequence>
<dbReference type="CDD" id="cd12797">
    <property type="entry name" value="M23_peptidase"/>
    <property type="match status" value="1"/>
</dbReference>
<name>A0ABS2N973_9BACI</name>
<dbReference type="Pfam" id="PF01476">
    <property type="entry name" value="LysM"/>
    <property type="match status" value="1"/>
</dbReference>
<protein>
    <submittedName>
        <fullName evidence="2">LysM repeat protein</fullName>
    </submittedName>
</protein>
<comment type="caution">
    <text evidence="2">The sequence shown here is derived from an EMBL/GenBank/DDBJ whole genome shotgun (WGS) entry which is preliminary data.</text>
</comment>
<dbReference type="SMART" id="SM00257">
    <property type="entry name" value="LysM"/>
    <property type="match status" value="1"/>
</dbReference>
<evidence type="ECO:0000313" key="2">
    <source>
        <dbReference type="EMBL" id="MBM7584393.1"/>
    </source>
</evidence>
<dbReference type="PANTHER" id="PTHR21666:SF270">
    <property type="entry name" value="MUREIN HYDROLASE ACTIVATOR ENVC"/>
    <property type="match status" value="1"/>
</dbReference>
<dbReference type="SUPFAM" id="SSF54106">
    <property type="entry name" value="LysM domain"/>
    <property type="match status" value="1"/>
</dbReference>
<proteinExistence type="predicted"/>
<dbReference type="Pfam" id="PF01551">
    <property type="entry name" value="Peptidase_M23"/>
    <property type="match status" value="1"/>
</dbReference>
<dbReference type="Proteomes" id="UP001646157">
    <property type="component" value="Unassembled WGS sequence"/>
</dbReference>
<accession>A0ABS2N973</accession>
<dbReference type="SUPFAM" id="SSF51261">
    <property type="entry name" value="Duplicated hybrid motif"/>
    <property type="match status" value="1"/>
</dbReference>
<dbReference type="InterPro" id="IPR036779">
    <property type="entry name" value="LysM_dom_sf"/>
</dbReference>
<dbReference type="InterPro" id="IPR016047">
    <property type="entry name" value="M23ase_b-sheet_dom"/>
</dbReference>